<dbReference type="EMBL" id="BMAW01051641">
    <property type="protein sequence ID" value="GFS81640.1"/>
    <property type="molecule type" value="Genomic_DNA"/>
</dbReference>
<keyword evidence="2" id="KW-1185">Reference proteome</keyword>
<dbReference type="AlphaFoldDB" id="A0A8X6MWH9"/>
<sequence>MLFFLCGYLSNNIFISKEKTSLRSRKSWQKAYLTKYYYLKPSSDRIVEKMLLARHFLIKIFVSMTTDASQRPATKITYCRCYVPQKKESAIKTKVIRSEVEKSGNVERCVPTFNKRTT</sequence>
<dbReference type="Proteomes" id="UP000887013">
    <property type="component" value="Unassembled WGS sequence"/>
</dbReference>
<protein>
    <submittedName>
        <fullName evidence="1">Uncharacterized protein</fullName>
    </submittedName>
</protein>
<comment type="caution">
    <text evidence="1">The sequence shown here is derived from an EMBL/GenBank/DDBJ whole genome shotgun (WGS) entry which is preliminary data.</text>
</comment>
<reference evidence="1" key="1">
    <citation type="submission" date="2020-08" db="EMBL/GenBank/DDBJ databases">
        <title>Multicomponent nature underlies the extraordinary mechanical properties of spider dragline silk.</title>
        <authorList>
            <person name="Kono N."/>
            <person name="Nakamura H."/>
            <person name="Mori M."/>
            <person name="Yoshida Y."/>
            <person name="Ohtoshi R."/>
            <person name="Malay A.D."/>
            <person name="Moran D.A.P."/>
            <person name="Tomita M."/>
            <person name="Numata K."/>
            <person name="Arakawa K."/>
        </authorList>
    </citation>
    <scope>NUCLEOTIDE SEQUENCE</scope>
</reference>
<accession>A0A8X6MWH9</accession>
<evidence type="ECO:0000313" key="1">
    <source>
        <dbReference type="EMBL" id="GFS81640.1"/>
    </source>
</evidence>
<evidence type="ECO:0000313" key="2">
    <source>
        <dbReference type="Proteomes" id="UP000887013"/>
    </source>
</evidence>
<proteinExistence type="predicted"/>
<name>A0A8X6MWH9_NEPPI</name>
<gene>
    <name evidence="1" type="ORF">NPIL_538031</name>
</gene>
<organism evidence="1 2">
    <name type="scientific">Nephila pilipes</name>
    <name type="common">Giant wood spider</name>
    <name type="synonym">Nephila maculata</name>
    <dbReference type="NCBI Taxonomy" id="299642"/>
    <lineage>
        <taxon>Eukaryota</taxon>
        <taxon>Metazoa</taxon>
        <taxon>Ecdysozoa</taxon>
        <taxon>Arthropoda</taxon>
        <taxon>Chelicerata</taxon>
        <taxon>Arachnida</taxon>
        <taxon>Araneae</taxon>
        <taxon>Araneomorphae</taxon>
        <taxon>Entelegynae</taxon>
        <taxon>Araneoidea</taxon>
        <taxon>Nephilidae</taxon>
        <taxon>Nephila</taxon>
    </lineage>
</organism>